<keyword evidence="2" id="KW-1185">Reference proteome</keyword>
<reference evidence="2" key="1">
    <citation type="journal article" date="2019" name="Int. J. Syst. Evol. Microbiol.">
        <title>The Global Catalogue of Microorganisms (GCM) 10K type strain sequencing project: providing services to taxonomists for standard genome sequencing and annotation.</title>
        <authorList>
            <consortium name="The Broad Institute Genomics Platform"/>
            <consortium name="The Broad Institute Genome Sequencing Center for Infectious Disease"/>
            <person name="Wu L."/>
            <person name="Ma J."/>
        </authorList>
    </citation>
    <scope>NUCLEOTIDE SEQUENCE [LARGE SCALE GENOMIC DNA]</scope>
    <source>
        <strain evidence="2">CCUG 70865</strain>
    </source>
</reference>
<accession>A0ABW4H9H2</accession>
<dbReference type="InterPro" id="IPR028994">
    <property type="entry name" value="Integrin_alpha_N"/>
</dbReference>
<dbReference type="SUPFAM" id="SSF69318">
    <property type="entry name" value="Integrin alpha N-terminal domain"/>
    <property type="match status" value="1"/>
</dbReference>
<dbReference type="Proteomes" id="UP001597138">
    <property type="component" value="Unassembled WGS sequence"/>
</dbReference>
<comment type="caution">
    <text evidence="1">The sequence shown here is derived from an EMBL/GenBank/DDBJ whole genome shotgun (WGS) entry which is preliminary data.</text>
</comment>
<dbReference type="Gene3D" id="2.130.10.130">
    <property type="entry name" value="Integrin alpha, N-terminal"/>
    <property type="match status" value="1"/>
</dbReference>
<organism evidence="1 2">
    <name type="scientific">Flavobacterium artemisiae</name>
    <dbReference type="NCBI Taxonomy" id="2126556"/>
    <lineage>
        <taxon>Bacteria</taxon>
        <taxon>Pseudomonadati</taxon>
        <taxon>Bacteroidota</taxon>
        <taxon>Flavobacteriia</taxon>
        <taxon>Flavobacteriales</taxon>
        <taxon>Flavobacteriaceae</taxon>
        <taxon>Flavobacterium</taxon>
    </lineage>
</organism>
<proteinExistence type="predicted"/>
<dbReference type="EMBL" id="JBHUDZ010000005">
    <property type="protein sequence ID" value="MFD1602083.1"/>
    <property type="molecule type" value="Genomic_DNA"/>
</dbReference>
<evidence type="ECO:0000313" key="2">
    <source>
        <dbReference type="Proteomes" id="UP001597138"/>
    </source>
</evidence>
<name>A0ABW4H9H2_9FLAO</name>
<evidence type="ECO:0008006" key="3">
    <source>
        <dbReference type="Google" id="ProtNLM"/>
    </source>
</evidence>
<dbReference type="RefSeq" id="WP_379816674.1">
    <property type="nucleotide sequence ID" value="NZ_JBHUDZ010000005.1"/>
</dbReference>
<protein>
    <recommendedName>
        <fullName evidence="3">FG-GAP repeat protein</fullName>
    </recommendedName>
</protein>
<gene>
    <name evidence="1" type="ORF">ACFSC2_04950</name>
</gene>
<sequence length="188" mass="20502">MIFGRSSNFPASITIDQLITSSSFIIEGDVGQTIDAPGDINGDGIADLIFSGDFTKYRYVVFGSSGFPLKLNTTDLNGSNGFRIENSVTTLNTSQYYQVKAIGDINGDSFKDLAVDGYVLFGRSSFSATIDLKDLNGTNGFKIDDFTLDYLHSYSKYGDFNADGLDDIAMVHLNDIYIIYGKKLGILV</sequence>
<evidence type="ECO:0000313" key="1">
    <source>
        <dbReference type="EMBL" id="MFD1602083.1"/>
    </source>
</evidence>